<name>A0A512AFC8_9SPHN</name>
<reference evidence="1 2" key="1">
    <citation type="submission" date="2019-07" db="EMBL/GenBank/DDBJ databases">
        <title>Whole genome shotgun sequence of Novosphingobium sediminis NBRC 106119.</title>
        <authorList>
            <person name="Hosoyama A."/>
            <person name="Uohara A."/>
            <person name="Ohji S."/>
            <person name="Ichikawa N."/>
        </authorList>
    </citation>
    <scope>NUCLEOTIDE SEQUENCE [LARGE SCALE GENOMIC DNA]</scope>
    <source>
        <strain evidence="1 2">NBRC 106119</strain>
    </source>
</reference>
<dbReference type="RefSeq" id="WP_147157782.1">
    <property type="nucleotide sequence ID" value="NZ_BJYR01000001.1"/>
</dbReference>
<dbReference type="AlphaFoldDB" id="A0A512AFC8"/>
<evidence type="ECO:0000313" key="1">
    <source>
        <dbReference type="EMBL" id="GEN98405.1"/>
    </source>
</evidence>
<proteinExistence type="predicted"/>
<evidence type="ECO:0000313" key="2">
    <source>
        <dbReference type="Proteomes" id="UP000321464"/>
    </source>
</evidence>
<sequence length="193" mass="21122">MTASASDLELSPPERLAVLYAPRAFQALWEGFLLLDRRLADAAREGRDPLMIQLRLAWWRDRFDQSVAQWPQGEPLLAMLHPWDAERAALRGIVDGWEARVVGEDGGAELGRARIEAVCALARLSGIEADQGVRQAAAEWLGIDPAGPRVPVLPGKMRPLAILRGMALREAAGRPGGPLRDFLAILRLGLLGR</sequence>
<dbReference type="OrthoDB" id="9814909at2"/>
<keyword evidence="2" id="KW-1185">Reference proteome</keyword>
<dbReference type="EMBL" id="BJYR01000001">
    <property type="protein sequence ID" value="GEN98405.1"/>
    <property type="molecule type" value="Genomic_DNA"/>
</dbReference>
<comment type="caution">
    <text evidence="1">The sequence shown here is derived from an EMBL/GenBank/DDBJ whole genome shotgun (WGS) entry which is preliminary data.</text>
</comment>
<accession>A0A512AFC8</accession>
<organism evidence="1 2">
    <name type="scientific">Novosphingobium sediminis</name>
    <dbReference type="NCBI Taxonomy" id="707214"/>
    <lineage>
        <taxon>Bacteria</taxon>
        <taxon>Pseudomonadati</taxon>
        <taxon>Pseudomonadota</taxon>
        <taxon>Alphaproteobacteria</taxon>
        <taxon>Sphingomonadales</taxon>
        <taxon>Sphingomonadaceae</taxon>
        <taxon>Novosphingobium</taxon>
    </lineage>
</organism>
<dbReference type="Proteomes" id="UP000321464">
    <property type="component" value="Unassembled WGS sequence"/>
</dbReference>
<evidence type="ECO:0008006" key="3">
    <source>
        <dbReference type="Google" id="ProtNLM"/>
    </source>
</evidence>
<gene>
    <name evidence="1" type="ORF">NSE01_02380</name>
</gene>
<protein>
    <recommendedName>
        <fullName evidence="3">Phytoene synthase</fullName>
    </recommendedName>
</protein>